<evidence type="ECO:0000313" key="7">
    <source>
        <dbReference type="EMBL" id="KAJ6635447.1"/>
    </source>
</evidence>
<proteinExistence type="predicted"/>
<dbReference type="GO" id="GO:0009086">
    <property type="term" value="P:methionine biosynthetic process"/>
    <property type="evidence" value="ECO:0007669"/>
    <property type="project" value="TreeGrafter"/>
</dbReference>
<dbReference type="InterPro" id="IPR001709">
    <property type="entry name" value="Flavoprot_Pyr_Nucl_cyt_Rdtase"/>
</dbReference>
<reference evidence="7" key="1">
    <citation type="submission" date="2022-07" db="EMBL/GenBank/DDBJ databases">
        <authorList>
            <person name="Trinca V."/>
            <person name="Uliana J.V.C."/>
            <person name="Torres T.T."/>
            <person name="Ward R.J."/>
            <person name="Monesi N."/>
        </authorList>
    </citation>
    <scope>NUCLEOTIDE SEQUENCE</scope>
    <source>
        <strain evidence="7">HSMRA1968</strain>
        <tissue evidence="7">Whole embryos</tissue>
    </source>
</reference>
<feature type="domain" description="Oxidoreductase FAD/NAD(P)-binding" evidence="5">
    <location>
        <begin position="311"/>
        <end position="422"/>
    </location>
</feature>
<dbReference type="InterPro" id="IPR003097">
    <property type="entry name" value="CysJ-like_FAD-binding"/>
</dbReference>
<protein>
    <submittedName>
        <fullName evidence="7">Methionine synthase reductase</fullName>
    </submittedName>
</protein>
<dbReference type="SUPFAM" id="SSF52343">
    <property type="entry name" value="Ferredoxin reductase-like, C-terminal NADP-linked domain"/>
    <property type="match status" value="1"/>
</dbReference>
<dbReference type="GO" id="GO:0050660">
    <property type="term" value="F:flavin adenine dinucleotide binding"/>
    <property type="evidence" value="ECO:0007669"/>
    <property type="project" value="TreeGrafter"/>
</dbReference>
<dbReference type="GO" id="GO:0050667">
    <property type="term" value="P:homocysteine metabolic process"/>
    <property type="evidence" value="ECO:0007669"/>
    <property type="project" value="TreeGrafter"/>
</dbReference>
<comment type="caution">
    <text evidence="7">The sequence shown here is derived from an EMBL/GenBank/DDBJ whole genome shotgun (WGS) entry which is preliminary data.</text>
</comment>
<evidence type="ECO:0000313" key="8">
    <source>
        <dbReference type="Proteomes" id="UP001151699"/>
    </source>
</evidence>
<accession>A0A9Q0MP56</accession>
<dbReference type="PANTHER" id="PTHR19384:SF84">
    <property type="entry name" value="METHIONINE SYNTHASE REDUCTASE"/>
    <property type="match status" value="1"/>
</dbReference>
<dbReference type="EMBL" id="WJQU01000004">
    <property type="protein sequence ID" value="KAJ6635447.1"/>
    <property type="molecule type" value="Genomic_DNA"/>
</dbReference>
<name>A0A9Q0MP56_9DIPT</name>
<evidence type="ECO:0000256" key="3">
    <source>
        <dbReference type="ARBA" id="ARBA00022827"/>
    </source>
</evidence>
<dbReference type="PANTHER" id="PTHR19384">
    <property type="entry name" value="NITRIC OXIDE SYNTHASE-RELATED"/>
    <property type="match status" value="1"/>
</dbReference>
<evidence type="ECO:0000259" key="6">
    <source>
        <dbReference type="Pfam" id="PF00667"/>
    </source>
</evidence>
<evidence type="ECO:0000259" key="5">
    <source>
        <dbReference type="Pfam" id="PF00175"/>
    </source>
</evidence>
<feature type="domain" description="Sulfite reductase [NADPH] flavoprotein alpha-component-like FAD-binding" evidence="6">
    <location>
        <begin position="71"/>
        <end position="262"/>
    </location>
</feature>
<dbReference type="Gene3D" id="2.40.30.10">
    <property type="entry name" value="Translation factors"/>
    <property type="match status" value="1"/>
</dbReference>
<dbReference type="GO" id="GO:0030586">
    <property type="term" value="F:[methionine synthase] reductase (NADPH) activity"/>
    <property type="evidence" value="ECO:0007669"/>
    <property type="project" value="TreeGrafter"/>
</dbReference>
<feature type="non-terminal residue" evidence="7">
    <location>
        <position position="1"/>
    </location>
</feature>
<dbReference type="AlphaFoldDB" id="A0A9Q0MP56"/>
<dbReference type="Pfam" id="PF00175">
    <property type="entry name" value="NAD_binding_1"/>
    <property type="match status" value="1"/>
</dbReference>
<keyword evidence="3" id="KW-0274">FAD</keyword>
<dbReference type="Pfam" id="PF00667">
    <property type="entry name" value="FAD_binding_1"/>
    <property type="match status" value="1"/>
</dbReference>
<dbReference type="InterPro" id="IPR039261">
    <property type="entry name" value="FNR_nucleotide-bd"/>
</dbReference>
<dbReference type="InterPro" id="IPR001433">
    <property type="entry name" value="OxRdtase_FAD/NAD-bd"/>
</dbReference>
<dbReference type="Gene3D" id="1.20.990.10">
    <property type="entry name" value="NADPH-cytochrome p450 Reductase, Chain A, domain 3"/>
    <property type="match status" value="1"/>
</dbReference>
<keyword evidence="8" id="KW-1185">Reference proteome</keyword>
<dbReference type="GO" id="GO:0005829">
    <property type="term" value="C:cytosol"/>
    <property type="evidence" value="ECO:0007669"/>
    <property type="project" value="TreeGrafter"/>
</dbReference>
<dbReference type="SUPFAM" id="SSF63380">
    <property type="entry name" value="Riboflavin synthase domain-like"/>
    <property type="match status" value="1"/>
</dbReference>
<organism evidence="7 8">
    <name type="scientific">Pseudolycoriella hygida</name>
    <dbReference type="NCBI Taxonomy" id="35572"/>
    <lineage>
        <taxon>Eukaryota</taxon>
        <taxon>Metazoa</taxon>
        <taxon>Ecdysozoa</taxon>
        <taxon>Arthropoda</taxon>
        <taxon>Hexapoda</taxon>
        <taxon>Insecta</taxon>
        <taxon>Pterygota</taxon>
        <taxon>Neoptera</taxon>
        <taxon>Endopterygota</taxon>
        <taxon>Diptera</taxon>
        <taxon>Nematocera</taxon>
        <taxon>Sciaroidea</taxon>
        <taxon>Sciaridae</taxon>
        <taxon>Pseudolycoriella</taxon>
    </lineage>
</organism>
<dbReference type="PRINTS" id="PR00371">
    <property type="entry name" value="FPNCR"/>
</dbReference>
<dbReference type="GO" id="GO:0010181">
    <property type="term" value="F:FMN binding"/>
    <property type="evidence" value="ECO:0007669"/>
    <property type="project" value="TreeGrafter"/>
</dbReference>
<sequence length="461" mass="53282">DTMELSSLLDKYESTTLTLPALPKSYIKVEIFDETFQKSIGHSQQNCLLPFARSESYSIPIRSSRTLIDVPRNAHNPHGVKEVHEIEFDIKALSTVFRFNPGDNIGILPINSANDVSFVLNKLSLNDLSDRKIEIQLIADSKKKLPKYLPLHTSIRECLSECLDLRTIPKKLFLRCLLEYLDVKERRVLEILCSKEGADEYKSERYLNGSTTFLAILSWFESWKQIPFHLLLEHLPRLLPRPYSIANSPLKDPNVFKIWFSVNDPPGVTTTMLLKRIQEAEEKVETNVCLYLRESQPFIYTENEIKDPVILIAAGVSLSPFLGFLEHRQEQLKLTGKDQLSNASLFFGSRYEKNNRCRDILVQHLQTGSLNDLMEAFSWDVDSKQRHVQDLIALNESLIAERLKADCRIYVCGNLDMTADIRKLLCKCLMTDSEKYETERQAEIFLQQLIDDKRYVESTWW</sequence>
<gene>
    <name evidence="7" type="primary">MTRR</name>
    <name evidence="7" type="ORF">Bhyg_14033</name>
</gene>
<dbReference type="Proteomes" id="UP001151699">
    <property type="component" value="Chromosome C"/>
</dbReference>
<evidence type="ECO:0000256" key="2">
    <source>
        <dbReference type="ARBA" id="ARBA00022630"/>
    </source>
</evidence>
<keyword evidence="2" id="KW-0285">Flavoprotein</keyword>
<dbReference type="Gene3D" id="3.40.50.80">
    <property type="entry name" value="Nucleotide-binding domain of ferredoxin-NADP reductase (FNR) module"/>
    <property type="match status" value="1"/>
</dbReference>
<dbReference type="OrthoDB" id="1856718at2759"/>
<keyword evidence="4" id="KW-0560">Oxidoreductase</keyword>
<evidence type="ECO:0000256" key="1">
    <source>
        <dbReference type="ARBA" id="ARBA00001974"/>
    </source>
</evidence>
<dbReference type="InterPro" id="IPR017938">
    <property type="entry name" value="Riboflavin_synthase-like_b-brl"/>
</dbReference>
<evidence type="ECO:0000256" key="4">
    <source>
        <dbReference type="ARBA" id="ARBA00023002"/>
    </source>
</evidence>
<comment type="cofactor">
    <cofactor evidence="1">
        <name>FAD</name>
        <dbReference type="ChEBI" id="CHEBI:57692"/>
    </cofactor>
</comment>
<dbReference type="InterPro" id="IPR023173">
    <property type="entry name" value="NADPH_Cyt_P450_Rdtase_alpha"/>
</dbReference>